<reference evidence="2" key="1">
    <citation type="journal article" date="2021" name="bioRxiv">
        <title>Whole Genome Assembly and Annotation of Northern Wild Rice, Zizania palustris L., Supports a Whole Genome Duplication in the Zizania Genus.</title>
        <authorList>
            <person name="Haas M."/>
            <person name="Kono T."/>
            <person name="Macchietto M."/>
            <person name="Millas R."/>
            <person name="McGilp L."/>
            <person name="Shao M."/>
            <person name="Duquette J."/>
            <person name="Hirsch C.N."/>
            <person name="Kimball J."/>
        </authorList>
    </citation>
    <scope>NUCLEOTIDE SEQUENCE</scope>
    <source>
        <tissue evidence="2">Fresh leaf tissue</tissue>
    </source>
</reference>
<evidence type="ECO:0000313" key="2">
    <source>
        <dbReference type="EMBL" id="KAG8068594.1"/>
    </source>
</evidence>
<dbReference type="AlphaFoldDB" id="A0A8J5SM04"/>
<proteinExistence type="predicted"/>
<keyword evidence="3" id="KW-1185">Reference proteome</keyword>
<accession>A0A8J5SM04</accession>
<sequence>MFDPTAHAAAPVPGPLAADGHRLSCSVTAPMASPSHTWVSRQLKRSPRPDGAITGQRRRRAGEWRNRAPQHPARMKQAGHWSENQIAQVAPDFQLIPWPPPMLEKLNTDMQVSERRIRRFARHGGMKEWRHPCGGQRTPSLMQGRSGAGCARNVGYRCPGISTVRSCACTGSICTAPHHTSHVKSSAPAQRSGDVAHAATVGMHGAREGNYTLAGGRESLSDETSSSAEAWLPGWEDWPWWPSSSPWELREEDEEDRLGLMRCSKMAMRRNMETRMAVAAKPKEMALAFVEAPPKPLMEEASSSLTSPPPAADCSDPVASPIHGLDLCPAKPLIRLCLLCSAPLRSLPSMPTDFHRAPLCPAGLLNQSKCSHQRHD</sequence>
<dbReference type="EMBL" id="JAAALK010000284">
    <property type="protein sequence ID" value="KAG8068594.1"/>
    <property type="molecule type" value="Genomic_DNA"/>
</dbReference>
<organism evidence="2 3">
    <name type="scientific">Zizania palustris</name>
    <name type="common">Northern wild rice</name>
    <dbReference type="NCBI Taxonomy" id="103762"/>
    <lineage>
        <taxon>Eukaryota</taxon>
        <taxon>Viridiplantae</taxon>
        <taxon>Streptophyta</taxon>
        <taxon>Embryophyta</taxon>
        <taxon>Tracheophyta</taxon>
        <taxon>Spermatophyta</taxon>
        <taxon>Magnoliopsida</taxon>
        <taxon>Liliopsida</taxon>
        <taxon>Poales</taxon>
        <taxon>Poaceae</taxon>
        <taxon>BOP clade</taxon>
        <taxon>Oryzoideae</taxon>
        <taxon>Oryzeae</taxon>
        <taxon>Zizaniinae</taxon>
        <taxon>Zizania</taxon>
    </lineage>
</organism>
<gene>
    <name evidence="2" type="ORF">GUJ93_ZPchr0005g15159</name>
</gene>
<dbReference type="Proteomes" id="UP000729402">
    <property type="component" value="Unassembled WGS sequence"/>
</dbReference>
<name>A0A8J5SM04_ZIZPA</name>
<evidence type="ECO:0000256" key="1">
    <source>
        <dbReference type="SAM" id="MobiDB-lite"/>
    </source>
</evidence>
<protein>
    <submittedName>
        <fullName evidence="2">Uncharacterized protein</fullName>
    </submittedName>
</protein>
<evidence type="ECO:0000313" key="3">
    <source>
        <dbReference type="Proteomes" id="UP000729402"/>
    </source>
</evidence>
<comment type="caution">
    <text evidence="2">The sequence shown here is derived from an EMBL/GenBank/DDBJ whole genome shotgun (WGS) entry which is preliminary data.</text>
</comment>
<feature type="region of interest" description="Disordered" evidence="1">
    <location>
        <begin position="36"/>
        <end position="80"/>
    </location>
</feature>
<reference evidence="2" key="2">
    <citation type="submission" date="2021-02" db="EMBL/GenBank/DDBJ databases">
        <authorList>
            <person name="Kimball J.A."/>
            <person name="Haas M.W."/>
            <person name="Macchietto M."/>
            <person name="Kono T."/>
            <person name="Duquette J."/>
            <person name="Shao M."/>
        </authorList>
    </citation>
    <scope>NUCLEOTIDE SEQUENCE</scope>
    <source>
        <tissue evidence="2">Fresh leaf tissue</tissue>
    </source>
</reference>